<feature type="transmembrane region" description="Helical" evidence="2">
    <location>
        <begin position="237"/>
        <end position="256"/>
    </location>
</feature>
<organism evidence="4 5">
    <name type="scientific">Stylonychia lemnae</name>
    <name type="common">Ciliate</name>
    <dbReference type="NCBI Taxonomy" id="5949"/>
    <lineage>
        <taxon>Eukaryota</taxon>
        <taxon>Sar</taxon>
        <taxon>Alveolata</taxon>
        <taxon>Ciliophora</taxon>
        <taxon>Intramacronucleata</taxon>
        <taxon>Spirotrichea</taxon>
        <taxon>Stichotrichia</taxon>
        <taxon>Sporadotrichida</taxon>
        <taxon>Oxytrichidae</taxon>
        <taxon>Stylonychinae</taxon>
        <taxon>Stylonychia</taxon>
    </lineage>
</organism>
<dbReference type="GO" id="GO:0005524">
    <property type="term" value="F:ATP binding"/>
    <property type="evidence" value="ECO:0007669"/>
    <property type="project" value="UniProtKB-UniRule"/>
</dbReference>
<feature type="transmembrane region" description="Helical" evidence="2">
    <location>
        <begin position="276"/>
        <end position="296"/>
    </location>
</feature>
<keyword evidence="1" id="KW-0808">Transferase</keyword>
<dbReference type="EMBL" id="CCKQ01011894">
    <property type="protein sequence ID" value="CDW83493.1"/>
    <property type="molecule type" value="Genomic_DNA"/>
</dbReference>
<evidence type="ECO:0000313" key="5">
    <source>
        <dbReference type="Proteomes" id="UP000039865"/>
    </source>
</evidence>
<dbReference type="Gene3D" id="3.30.800.10">
    <property type="entry name" value="Phosphatidylinositol Phosphate Kinase II Beta"/>
    <property type="match status" value="1"/>
</dbReference>
<keyword evidence="2" id="KW-0472">Membrane</keyword>
<dbReference type="Gene3D" id="3.30.810.10">
    <property type="entry name" value="2-Layer Sandwich"/>
    <property type="match status" value="1"/>
</dbReference>
<dbReference type="InterPro" id="IPR002498">
    <property type="entry name" value="PInositol-4-P-4/5-kinase_core"/>
</dbReference>
<dbReference type="GO" id="GO:0016308">
    <property type="term" value="F:1-phosphatidylinositol-4-phosphate 5-kinase activity"/>
    <property type="evidence" value="ECO:0007669"/>
    <property type="project" value="TreeGrafter"/>
</dbReference>
<evidence type="ECO:0000256" key="1">
    <source>
        <dbReference type="PROSITE-ProRule" id="PRU00781"/>
    </source>
</evidence>
<dbReference type="OrthoDB" id="284860at2759"/>
<dbReference type="InterPro" id="IPR027484">
    <property type="entry name" value="PInositol-4-P-5-kinase_N"/>
</dbReference>
<reference evidence="4 5" key="1">
    <citation type="submission" date="2014-06" db="EMBL/GenBank/DDBJ databases">
        <authorList>
            <person name="Swart Estienne"/>
        </authorList>
    </citation>
    <scope>NUCLEOTIDE SEQUENCE [LARGE SCALE GENOMIC DNA]</scope>
    <source>
        <strain evidence="4 5">130c</strain>
    </source>
</reference>
<dbReference type="Proteomes" id="UP000039865">
    <property type="component" value="Unassembled WGS sequence"/>
</dbReference>
<keyword evidence="1 4" id="KW-0418">Kinase</keyword>
<dbReference type="OMA" id="YSVENYW"/>
<dbReference type="Pfam" id="PF01504">
    <property type="entry name" value="PIP5K"/>
    <property type="match status" value="1"/>
</dbReference>
<dbReference type="AlphaFoldDB" id="A0A078ARL7"/>
<dbReference type="InterPro" id="IPR027483">
    <property type="entry name" value="PInositol-4-P-4/5-kinase_C_sf"/>
</dbReference>
<dbReference type="InterPro" id="IPR023610">
    <property type="entry name" value="PInositol-4/5-P-5/4-kinase"/>
</dbReference>
<feature type="transmembrane region" description="Helical" evidence="2">
    <location>
        <begin position="49"/>
        <end position="69"/>
    </location>
</feature>
<proteinExistence type="predicted"/>
<sequence>MEALELTTPANITYQMVFKPFFFYSKSPLEGCSAITYTDNNITPALKGIYSALSIISMVSSIFIAITIFYNPKLRIHPSKLIGYMAVCEALSCFNALIWAINPIDFICYFGLHYMFNWTTFGSQSKVESLLYLCNSNQIVFSYFQTVSLAFNFCLCHDLVQTLRNPFSPGKRRMKFYFVGSILVAGLLTSVARKNLQDRCFLEQQPIEKPDSDYASQRLTRPGMSAEVRFVFIRKHIAYVATFIIIWTFYLAYSYFKLYNAGIQIDAEKETLMNVLQNISIITAMCTGTIMSLIRIQEPYFKFLIKKQFKAFFGILMEEKDIQNSQQYINDSLATFLTSSLNVELVHVILESITKHTVGKLYTGADYLSYLNEAKNFTEKNRFNMDTIQIRNPEKWKVAKLPEFIIDHNNAPHHSTIKLSKLKEGDLSRGATVVNNQQITSQSNQSPQHNDEDEDVLIINEDVQVTEFAPDVFAFLRDLDGFDHSKIKASLSPEFNRDSVFRAGESQGKSGSFFFFSHDKNFIIKTMTQSDLDTFKNLFVKYFEHVSAHPNSLLARIYGIYTVQMEDVEPVNLILMGNTKKSNDKMIEHVFDLKGSFVNREEKGKNLKNTATLKDLNLLALKKEKFLLRFKKDDRQEIIDMMERDSEILKAHNIMDYSLLFAIERNSHYKGIKGPSRATTSTNSDQDDETDKTLLRNFDKTRHTFLSHSGRYIYHLAIIDYLQDFNIEKKLENRLKMIINKQGAEISAIEPKGYQTRYLKFMKQVVIVDQKDEQQQKKQ</sequence>
<dbReference type="SUPFAM" id="SSF56104">
    <property type="entry name" value="SAICAR synthase-like"/>
    <property type="match status" value="1"/>
</dbReference>
<evidence type="ECO:0000259" key="3">
    <source>
        <dbReference type="PROSITE" id="PS51455"/>
    </source>
</evidence>
<keyword evidence="2" id="KW-0812">Transmembrane</keyword>
<dbReference type="GO" id="GO:0046854">
    <property type="term" value="P:phosphatidylinositol phosphate biosynthetic process"/>
    <property type="evidence" value="ECO:0007669"/>
    <property type="project" value="TreeGrafter"/>
</dbReference>
<dbReference type="Gene3D" id="1.20.1070.10">
    <property type="entry name" value="Rhodopsin 7-helix transmembrane proteins"/>
    <property type="match status" value="1"/>
</dbReference>
<dbReference type="SMART" id="SM00330">
    <property type="entry name" value="PIPKc"/>
    <property type="match status" value="1"/>
</dbReference>
<feature type="domain" description="PIPK" evidence="3">
    <location>
        <begin position="400"/>
        <end position="766"/>
    </location>
</feature>
<dbReference type="PANTHER" id="PTHR23086">
    <property type="entry name" value="PHOSPHATIDYLINOSITOL-4-PHOSPHATE 5-KINASE"/>
    <property type="match status" value="1"/>
</dbReference>
<name>A0A078ARL7_STYLE</name>
<dbReference type="GO" id="GO:0005886">
    <property type="term" value="C:plasma membrane"/>
    <property type="evidence" value="ECO:0007669"/>
    <property type="project" value="TreeGrafter"/>
</dbReference>
<protein>
    <submittedName>
        <fullName evidence="4">Phosphatidylinositol phosphate kinase</fullName>
    </submittedName>
</protein>
<keyword evidence="1" id="KW-0067">ATP-binding</keyword>
<keyword evidence="5" id="KW-1185">Reference proteome</keyword>
<dbReference type="PANTHER" id="PTHR23086:SF8">
    <property type="entry name" value="PHOSPHATIDYLINOSITOL 5-PHOSPHATE 4-KINASE, ISOFORM A"/>
    <property type="match status" value="1"/>
</dbReference>
<gene>
    <name evidence="4" type="primary">Contig6348.g6802</name>
    <name evidence="4" type="ORF">STYLEM_12541</name>
</gene>
<evidence type="ECO:0000313" key="4">
    <source>
        <dbReference type="EMBL" id="CDW83493.1"/>
    </source>
</evidence>
<feature type="transmembrane region" description="Helical" evidence="2">
    <location>
        <begin position="174"/>
        <end position="192"/>
    </location>
</feature>
<dbReference type="CDD" id="cd00139">
    <property type="entry name" value="PIPKc"/>
    <property type="match status" value="1"/>
</dbReference>
<dbReference type="InParanoid" id="A0A078ARL7"/>
<dbReference type="PROSITE" id="PS51455">
    <property type="entry name" value="PIPK"/>
    <property type="match status" value="1"/>
</dbReference>
<evidence type="ECO:0000256" key="2">
    <source>
        <dbReference type="SAM" id="Phobius"/>
    </source>
</evidence>
<keyword evidence="1" id="KW-0547">Nucleotide-binding</keyword>
<keyword evidence="2" id="KW-1133">Transmembrane helix</keyword>
<accession>A0A078ARL7</accession>